<feature type="transmembrane region" description="Helical" evidence="5">
    <location>
        <begin position="191"/>
        <end position="217"/>
    </location>
</feature>
<dbReference type="Proteomes" id="UP001367676">
    <property type="component" value="Unassembled WGS sequence"/>
</dbReference>
<dbReference type="EMBL" id="JBBCAQ010000036">
    <property type="protein sequence ID" value="KAK7576736.1"/>
    <property type="molecule type" value="Genomic_DNA"/>
</dbReference>
<evidence type="ECO:0000313" key="7">
    <source>
        <dbReference type="EMBL" id="KAK7576736.1"/>
    </source>
</evidence>
<accession>A0AAN9XZP9</accession>
<keyword evidence="3 5" id="KW-1133">Transmembrane helix</keyword>
<evidence type="ECO:0000256" key="3">
    <source>
        <dbReference type="ARBA" id="ARBA00022989"/>
    </source>
</evidence>
<keyword evidence="8" id="KW-1185">Reference proteome</keyword>
<dbReference type="GO" id="GO:0015179">
    <property type="term" value="F:L-amino acid transmembrane transporter activity"/>
    <property type="evidence" value="ECO:0007669"/>
    <property type="project" value="TreeGrafter"/>
</dbReference>
<dbReference type="AlphaFoldDB" id="A0AAN9XZP9"/>
<dbReference type="InterPro" id="IPR013057">
    <property type="entry name" value="AA_transpt_TM"/>
</dbReference>
<sequence length="448" mass="50383">MSNVNISTLESKAPSPDQMKISHFGKEFDPYDYGMDDGYGLWGAAFHIIRYTFGTGILLLPYTLKTVGYANGIILLSLVSVFYFHNMHILISFEHQLCKLLKVKQITYSSLAKKTFENHPFPANKFGSLVSQVLLIYLCSLVCPSTYLLIFASSVQNLAKYFDLDWNIIHIITVAMVPILIFSMFRKLLKILVPFSAITNLFSLIMAAVLVTCCIIYRDPAANIRPFGDLNCVPQTVAAQLQAILCTLSILPIKNYMRQPQCMGSSYGALNISALALTFVYIIFALVSYLCFGENVEENILSNLPKNNFLSFIIHIMYATAMFVIYLLSFSVTFDNMWPDIELIISDNKYKVLIEFGTRIGINGWAYFLAVGIPNLALILTISGTLAIVFEVALVPGLELVLVFRSEKKCLLTIFKDIVIIIIVAILFYMSLVDCVKEVKKLYSEKMD</sequence>
<feature type="transmembrane region" description="Helical" evidence="5">
    <location>
        <begin position="309"/>
        <end position="332"/>
    </location>
</feature>
<feature type="transmembrane region" description="Helical" evidence="5">
    <location>
        <begin position="410"/>
        <end position="432"/>
    </location>
</feature>
<evidence type="ECO:0000256" key="1">
    <source>
        <dbReference type="ARBA" id="ARBA00004141"/>
    </source>
</evidence>
<keyword evidence="2 5" id="KW-0812">Transmembrane</keyword>
<feature type="transmembrane region" description="Helical" evidence="5">
    <location>
        <begin position="376"/>
        <end position="398"/>
    </location>
</feature>
<feature type="transmembrane region" description="Helical" evidence="5">
    <location>
        <begin position="39"/>
        <end position="60"/>
    </location>
</feature>
<dbReference type="PANTHER" id="PTHR22950">
    <property type="entry name" value="AMINO ACID TRANSPORTER"/>
    <property type="match status" value="1"/>
</dbReference>
<feature type="transmembrane region" description="Helical" evidence="5">
    <location>
        <begin position="267"/>
        <end position="289"/>
    </location>
</feature>
<gene>
    <name evidence="7" type="ORF">V9T40_013022</name>
</gene>
<evidence type="ECO:0000313" key="8">
    <source>
        <dbReference type="Proteomes" id="UP001367676"/>
    </source>
</evidence>
<organism evidence="7 8">
    <name type="scientific">Parthenolecanium corni</name>
    <dbReference type="NCBI Taxonomy" id="536013"/>
    <lineage>
        <taxon>Eukaryota</taxon>
        <taxon>Metazoa</taxon>
        <taxon>Ecdysozoa</taxon>
        <taxon>Arthropoda</taxon>
        <taxon>Hexapoda</taxon>
        <taxon>Insecta</taxon>
        <taxon>Pterygota</taxon>
        <taxon>Neoptera</taxon>
        <taxon>Paraneoptera</taxon>
        <taxon>Hemiptera</taxon>
        <taxon>Sternorrhyncha</taxon>
        <taxon>Coccoidea</taxon>
        <taxon>Coccidae</taxon>
        <taxon>Parthenolecanium</taxon>
    </lineage>
</organism>
<evidence type="ECO:0000256" key="4">
    <source>
        <dbReference type="ARBA" id="ARBA00023136"/>
    </source>
</evidence>
<feature type="domain" description="Amino acid transporter transmembrane" evidence="6">
    <location>
        <begin position="41"/>
        <end position="432"/>
    </location>
</feature>
<feature type="transmembrane region" description="Helical" evidence="5">
    <location>
        <begin position="129"/>
        <end position="152"/>
    </location>
</feature>
<feature type="transmembrane region" description="Helical" evidence="5">
    <location>
        <begin position="164"/>
        <end position="185"/>
    </location>
</feature>
<dbReference type="Pfam" id="PF01490">
    <property type="entry name" value="Aa_trans"/>
    <property type="match status" value="1"/>
</dbReference>
<feature type="transmembrane region" description="Helical" evidence="5">
    <location>
        <begin position="67"/>
        <end position="85"/>
    </location>
</feature>
<proteinExistence type="predicted"/>
<evidence type="ECO:0000256" key="5">
    <source>
        <dbReference type="SAM" id="Phobius"/>
    </source>
</evidence>
<dbReference type="GO" id="GO:0016020">
    <property type="term" value="C:membrane"/>
    <property type="evidence" value="ECO:0007669"/>
    <property type="project" value="UniProtKB-SubCell"/>
</dbReference>
<protein>
    <recommendedName>
        <fullName evidence="6">Amino acid transporter transmembrane domain-containing protein</fullName>
    </recommendedName>
</protein>
<reference evidence="7 8" key="1">
    <citation type="submission" date="2024-03" db="EMBL/GenBank/DDBJ databases">
        <title>Adaptation during the transition from Ophiocordyceps entomopathogen to insect associate is accompanied by gene loss and intensified selection.</title>
        <authorList>
            <person name="Ward C.M."/>
            <person name="Onetto C.A."/>
            <person name="Borneman A.R."/>
        </authorList>
    </citation>
    <scope>NUCLEOTIDE SEQUENCE [LARGE SCALE GENOMIC DNA]</scope>
    <source>
        <strain evidence="7">AWRI1</strain>
        <tissue evidence="7">Single Adult Female</tissue>
    </source>
</reference>
<evidence type="ECO:0000256" key="2">
    <source>
        <dbReference type="ARBA" id="ARBA00022692"/>
    </source>
</evidence>
<evidence type="ECO:0000259" key="6">
    <source>
        <dbReference type="Pfam" id="PF01490"/>
    </source>
</evidence>
<name>A0AAN9XZP9_9HEMI</name>
<keyword evidence="4 5" id="KW-0472">Membrane</keyword>
<comment type="caution">
    <text evidence="7">The sequence shown here is derived from an EMBL/GenBank/DDBJ whole genome shotgun (WGS) entry which is preliminary data.</text>
</comment>
<comment type="subcellular location">
    <subcellularLocation>
        <location evidence="1">Membrane</location>
        <topology evidence="1">Multi-pass membrane protein</topology>
    </subcellularLocation>
</comment>